<sequence length="165" mass="16820">MTRLSTAVAVLALAAAPALAAETGGCGAFAWPIEPDKALLAAAPMAETGARLDLSRPAAVRLVLTDAAKAGFELPPGKPAAAAAPAGALRFEARTGVYQITTTERVWIDVVQAGKRLDEAGFSGVLDCEGARKSVRFQLQDGPATVQISGSPSRTVGIAVTALPR</sequence>
<feature type="chain" id="PRO_5047266183" evidence="1">
    <location>
        <begin position="21"/>
        <end position="165"/>
    </location>
</feature>
<name>A0ABW4K818_9HYPH</name>
<reference evidence="3" key="1">
    <citation type="journal article" date="2019" name="Int. J. Syst. Evol. Microbiol.">
        <title>The Global Catalogue of Microorganisms (GCM) 10K type strain sequencing project: providing services to taxonomists for standard genome sequencing and annotation.</title>
        <authorList>
            <consortium name="The Broad Institute Genomics Platform"/>
            <consortium name="The Broad Institute Genome Sequencing Center for Infectious Disease"/>
            <person name="Wu L."/>
            <person name="Ma J."/>
        </authorList>
    </citation>
    <scope>NUCLEOTIDE SEQUENCE [LARGE SCALE GENOMIC DNA]</scope>
    <source>
        <strain evidence="3">KCTC 23707</strain>
    </source>
</reference>
<gene>
    <name evidence="2" type="ORF">ACFSCV_09335</name>
</gene>
<accession>A0ABW4K818</accession>
<comment type="caution">
    <text evidence="2">The sequence shown here is derived from an EMBL/GenBank/DDBJ whole genome shotgun (WGS) entry which is preliminary data.</text>
</comment>
<proteinExistence type="predicted"/>
<dbReference type="RefSeq" id="WP_378799207.1">
    <property type="nucleotide sequence ID" value="NZ_JBHUER010000006.1"/>
</dbReference>
<organism evidence="2 3">
    <name type="scientific">Methylopila henanensis</name>
    <dbReference type="NCBI Taxonomy" id="873516"/>
    <lineage>
        <taxon>Bacteria</taxon>
        <taxon>Pseudomonadati</taxon>
        <taxon>Pseudomonadota</taxon>
        <taxon>Alphaproteobacteria</taxon>
        <taxon>Hyphomicrobiales</taxon>
        <taxon>Methylopilaceae</taxon>
        <taxon>Methylopila</taxon>
    </lineage>
</organism>
<evidence type="ECO:0000313" key="2">
    <source>
        <dbReference type="EMBL" id="MFD1703208.1"/>
    </source>
</evidence>
<evidence type="ECO:0000256" key="1">
    <source>
        <dbReference type="SAM" id="SignalP"/>
    </source>
</evidence>
<keyword evidence="1" id="KW-0732">Signal</keyword>
<dbReference type="Proteomes" id="UP001597308">
    <property type="component" value="Unassembled WGS sequence"/>
</dbReference>
<evidence type="ECO:0000313" key="3">
    <source>
        <dbReference type="Proteomes" id="UP001597308"/>
    </source>
</evidence>
<dbReference type="EMBL" id="JBHUER010000006">
    <property type="protein sequence ID" value="MFD1703208.1"/>
    <property type="molecule type" value="Genomic_DNA"/>
</dbReference>
<keyword evidence="3" id="KW-1185">Reference proteome</keyword>
<feature type="signal peptide" evidence="1">
    <location>
        <begin position="1"/>
        <end position="20"/>
    </location>
</feature>
<protein>
    <submittedName>
        <fullName evidence="2">Uncharacterized protein</fullName>
    </submittedName>
</protein>